<dbReference type="EMBL" id="NJEU01000247">
    <property type="protein sequence ID" value="PHH77923.1"/>
    <property type="molecule type" value="Genomic_DNA"/>
</dbReference>
<reference evidence="1 2" key="1">
    <citation type="submission" date="2017-06" db="EMBL/GenBank/DDBJ databases">
        <title>Ant-infecting Ophiocordyceps genomes reveal a high diversity of potential behavioral manipulation genes and a possible major role for enterotoxins.</title>
        <authorList>
            <person name="De Bekker C."/>
            <person name="Evans H.C."/>
            <person name="Brachmann A."/>
            <person name="Hughes D.P."/>
        </authorList>
    </citation>
    <scope>NUCLEOTIDE SEQUENCE [LARGE SCALE GENOMIC DNA]</scope>
    <source>
        <strain evidence="1 2">1348a</strain>
    </source>
</reference>
<proteinExistence type="predicted"/>
<evidence type="ECO:0000313" key="2">
    <source>
        <dbReference type="Proteomes" id="UP000224854"/>
    </source>
</evidence>
<gene>
    <name evidence="1" type="ORF">CDD82_3293</name>
</gene>
<organism evidence="1 2">
    <name type="scientific">Ophiocordyceps australis</name>
    <dbReference type="NCBI Taxonomy" id="1399860"/>
    <lineage>
        <taxon>Eukaryota</taxon>
        <taxon>Fungi</taxon>
        <taxon>Dikarya</taxon>
        <taxon>Ascomycota</taxon>
        <taxon>Pezizomycotina</taxon>
        <taxon>Sordariomycetes</taxon>
        <taxon>Hypocreomycetidae</taxon>
        <taxon>Hypocreales</taxon>
        <taxon>Ophiocordycipitaceae</taxon>
        <taxon>Ophiocordyceps</taxon>
    </lineage>
</organism>
<evidence type="ECO:0000313" key="1">
    <source>
        <dbReference type="EMBL" id="PHH77923.1"/>
    </source>
</evidence>
<comment type="caution">
    <text evidence="1">The sequence shown here is derived from an EMBL/GenBank/DDBJ whole genome shotgun (WGS) entry which is preliminary data.</text>
</comment>
<dbReference type="AlphaFoldDB" id="A0A2C5ZDI4"/>
<accession>A0A2C5ZDI4</accession>
<dbReference type="OrthoDB" id="4226666at2759"/>
<name>A0A2C5ZDI4_9HYPO</name>
<keyword evidence="2" id="KW-1185">Reference proteome</keyword>
<sequence>MRASQRDRKGPLASKTKESALRVRRRGACFYCQRCKRLMQQVPQVVCWQFQDFNVALFSDFIRAHFRSDEVARFLRDSVQEFRVRGLDKPCRVELYSGLRLSATLQIEASFFTAKSCDALQHWHLNSERRSLHIESNGSTPIGLEF</sequence>
<dbReference type="Proteomes" id="UP000224854">
    <property type="component" value="Unassembled WGS sequence"/>
</dbReference>
<protein>
    <submittedName>
        <fullName evidence="1">Uncharacterized protein</fullName>
    </submittedName>
</protein>